<accession>A0A5A7REC4</accession>
<protein>
    <submittedName>
        <fullName evidence="1">Isocitrate dehydrogenase</fullName>
    </submittedName>
</protein>
<reference evidence="2" key="1">
    <citation type="journal article" date="2019" name="Curr. Biol.">
        <title>Genome Sequence of Striga asiatica Provides Insight into the Evolution of Plant Parasitism.</title>
        <authorList>
            <person name="Yoshida S."/>
            <person name="Kim S."/>
            <person name="Wafula E.K."/>
            <person name="Tanskanen J."/>
            <person name="Kim Y.M."/>
            <person name="Honaas L."/>
            <person name="Yang Z."/>
            <person name="Spallek T."/>
            <person name="Conn C.E."/>
            <person name="Ichihashi Y."/>
            <person name="Cheong K."/>
            <person name="Cui S."/>
            <person name="Der J.P."/>
            <person name="Gundlach H."/>
            <person name="Jiao Y."/>
            <person name="Hori C."/>
            <person name="Ishida J.K."/>
            <person name="Kasahara H."/>
            <person name="Kiba T."/>
            <person name="Kim M.S."/>
            <person name="Koo N."/>
            <person name="Laohavisit A."/>
            <person name="Lee Y.H."/>
            <person name="Lumba S."/>
            <person name="McCourt P."/>
            <person name="Mortimer J.C."/>
            <person name="Mutuku J.M."/>
            <person name="Nomura T."/>
            <person name="Sasaki-Sekimoto Y."/>
            <person name="Seto Y."/>
            <person name="Wang Y."/>
            <person name="Wakatake T."/>
            <person name="Sakakibara H."/>
            <person name="Demura T."/>
            <person name="Yamaguchi S."/>
            <person name="Yoneyama K."/>
            <person name="Manabe R.I."/>
            <person name="Nelson D.C."/>
            <person name="Schulman A.H."/>
            <person name="Timko M.P."/>
            <person name="dePamphilis C.W."/>
            <person name="Choi D."/>
            <person name="Shirasu K."/>
        </authorList>
    </citation>
    <scope>NUCLEOTIDE SEQUENCE [LARGE SCALE GENOMIC DNA]</scope>
    <source>
        <strain evidence="2">cv. UVA1</strain>
    </source>
</reference>
<sequence length="146" mass="16181">MKSSVALWWVWRGKLAPGPRSRRVTVMPRVFLPGTRVVLSVVTASFNGLSTLPGWLRTSEKKSLLVVSRGSLQGNGRLSYSFAPLLKSATQMSCVGMGSKATPRPSIIFMMANTKKIMYGVISDVMIKRGQNFREGWGNFISEFLH</sequence>
<dbReference type="AlphaFoldDB" id="A0A5A7REC4"/>
<evidence type="ECO:0000313" key="2">
    <source>
        <dbReference type="Proteomes" id="UP000325081"/>
    </source>
</evidence>
<proteinExistence type="predicted"/>
<gene>
    <name evidence="1" type="ORF">STAS_32508</name>
</gene>
<comment type="caution">
    <text evidence="1">The sequence shown here is derived from an EMBL/GenBank/DDBJ whole genome shotgun (WGS) entry which is preliminary data.</text>
</comment>
<name>A0A5A7REC4_STRAF</name>
<dbReference type="Proteomes" id="UP000325081">
    <property type="component" value="Unassembled WGS sequence"/>
</dbReference>
<dbReference type="EMBL" id="BKCP01011625">
    <property type="protein sequence ID" value="GER54871.1"/>
    <property type="molecule type" value="Genomic_DNA"/>
</dbReference>
<keyword evidence="2" id="KW-1185">Reference proteome</keyword>
<evidence type="ECO:0000313" key="1">
    <source>
        <dbReference type="EMBL" id="GER54871.1"/>
    </source>
</evidence>
<organism evidence="1 2">
    <name type="scientific">Striga asiatica</name>
    <name type="common">Asiatic witchweed</name>
    <name type="synonym">Buchnera asiatica</name>
    <dbReference type="NCBI Taxonomy" id="4170"/>
    <lineage>
        <taxon>Eukaryota</taxon>
        <taxon>Viridiplantae</taxon>
        <taxon>Streptophyta</taxon>
        <taxon>Embryophyta</taxon>
        <taxon>Tracheophyta</taxon>
        <taxon>Spermatophyta</taxon>
        <taxon>Magnoliopsida</taxon>
        <taxon>eudicotyledons</taxon>
        <taxon>Gunneridae</taxon>
        <taxon>Pentapetalae</taxon>
        <taxon>asterids</taxon>
        <taxon>lamiids</taxon>
        <taxon>Lamiales</taxon>
        <taxon>Orobanchaceae</taxon>
        <taxon>Buchnereae</taxon>
        <taxon>Striga</taxon>
    </lineage>
</organism>